<feature type="region of interest" description="Disordered" evidence="1">
    <location>
        <begin position="617"/>
        <end position="674"/>
    </location>
</feature>
<dbReference type="InParanoid" id="A0A200R881"/>
<dbReference type="OMA" id="SSLCCTE"/>
<feature type="compositionally biased region" description="Basic residues" evidence="1">
    <location>
        <begin position="618"/>
        <end position="637"/>
    </location>
</feature>
<protein>
    <submittedName>
        <fullName evidence="2">Uncharacterized protein</fullName>
    </submittedName>
</protein>
<evidence type="ECO:0000313" key="3">
    <source>
        <dbReference type="Proteomes" id="UP000195402"/>
    </source>
</evidence>
<sequence length="768" mass="84045">MTPISPIALSKFERKSMYSASPGVEELQGGGLFFGMDAVELPLLGGAVSVSKILSVKGFGREGLLVGEAENREGTTIIPVSGNSSITGCNTARSSKGWNDALGMIIGQQGTSIVNQSFDIAIAPCLSYKSRVVKQKHGLDGKRGDKKNLKAPMKTKLDSFFSKNGIASSNSSSGGHNILGIYGLKSDIHAVTKHVDELSLNELLDGSYKCPSLCQDKGRKAANTNENILHSVRKVCSILQLQRTVLSQKDVELDTGSKKTETSLLDSGSCLASTSDFDKGDNNTTERTSPCKIEDSRSKPGAPASLDTYLLHQPKDILERLALQPAKDLDSLLLDTAKPAVSSRITPHLRAGKPMAQRDSLPPFSWSHSFTGSCKTNMDVSKLTNRSTCQGRWVRIGSTACTQGDDDGCFSDLDLFASDQNLVSLKQLNLGLSEHETTQTPVRLPWTEQVSSATVTCNLVSHFPDKSILNGSSVMTSHHPFKHGLPHKSDNFLNSQLKFGFNMGIVLNSTKAEGNLKFENDAISASPLPNNLLFQENEDNCIEEERCKRRKNDVSTDGSCYSLFKCSVGGRNNLQSHLHEQENSKQDGHSPRLLAAAQILHEIARLSSIQNQSSAKIRWPKKLSQKAMKARKSRSPLRKTEVITVTQKPVSDRSDDVMNPDGRTVPSKKPRFFMPNNQRKDIAQTSNVGRGLMKFSTPTTSSRSSPPSSRLEKGLVSDTKKLNSDTLKLLGMMPPSSTRVLDKPYNNNHQKMRKPLFIDWSRGRSKKE</sequence>
<dbReference type="EMBL" id="MVGT01000349">
    <property type="protein sequence ID" value="OVA18911.1"/>
    <property type="molecule type" value="Genomic_DNA"/>
</dbReference>
<evidence type="ECO:0000313" key="2">
    <source>
        <dbReference type="EMBL" id="OVA18911.1"/>
    </source>
</evidence>
<dbReference type="FunCoup" id="A0A200R881">
    <property type="interactions" value="1380"/>
</dbReference>
<evidence type="ECO:0000256" key="1">
    <source>
        <dbReference type="SAM" id="MobiDB-lite"/>
    </source>
</evidence>
<reference evidence="2 3" key="1">
    <citation type="journal article" date="2017" name="Mol. Plant">
        <title>The Genome of Medicinal Plant Macleaya cordata Provides New Insights into Benzylisoquinoline Alkaloids Metabolism.</title>
        <authorList>
            <person name="Liu X."/>
            <person name="Liu Y."/>
            <person name="Huang P."/>
            <person name="Ma Y."/>
            <person name="Qing Z."/>
            <person name="Tang Q."/>
            <person name="Cao H."/>
            <person name="Cheng P."/>
            <person name="Zheng Y."/>
            <person name="Yuan Z."/>
            <person name="Zhou Y."/>
            <person name="Liu J."/>
            <person name="Tang Z."/>
            <person name="Zhuo Y."/>
            <person name="Zhang Y."/>
            <person name="Yu L."/>
            <person name="Huang J."/>
            <person name="Yang P."/>
            <person name="Peng Q."/>
            <person name="Zhang J."/>
            <person name="Jiang W."/>
            <person name="Zhang Z."/>
            <person name="Lin K."/>
            <person name="Ro D.K."/>
            <person name="Chen X."/>
            <person name="Xiong X."/>
            <person name="Shang Y."/>
            <person name="Huang S."/>
            <person name="Zeng J."/>
        </authorList>
    </citation>
    <scope>NUCLEOTIDE SEQUENCE [LARGE SCALE GENOMIC DNA]</scope>
    <source>
        <strain evidence="3">cv. BLH2017</strain>
        <tissue evidence="2">Root</tissue>
    </source>
</reference>
<dbReference type="STRING" id="56857.A0A200R881"/>
<dbReference type="PANTHER" id="PTHR36723">
    <property type="entry name" value="F22C12.19"/>
    <property type="match status" value="1"/>
</dbReference>
<feature type="region of interest" description="Disordered" evidence="1">
    <location>
        <begin position="694"/>
        <end position="768"/>
    </location>
</feature>
<keyword evidence="3" id="KW-1185">Reference proteome</keyword>
<organism evidence="2 3">
    <name type="scientific">Macleaya cordata</name>
    <name type="common">Five-seeded plume-poppy</name>
    <name type="synonym">Bocconia cordata</name>
    <dbReference type="NCBI Taxonomy" id="56857"/>
    <lineage>
        <taxon>Eukaryota</taxon>
        <taxon>Viridiplantae</taxon>
        <taxon>Streptophyta</taxon>
        <taxon>Embryophyta</taxon>
        <taxon>Tracheophyta</taxon>
        <taxon>Spermatophyta</taxon>
        <taxon>Magnoliopsida</taxon>
        <taxon>Ranunculales</taxon>
        <taxon>Papaveraceae</taxon>
        <taxon>Papaveroideae</taxon>
        <taxon>Macleaya</taxon>
    </lineage>
</organism>
<feature type="compositionally biased region" description="Polar residues" evidence="1">
    <location>
        <begin position="735"/>
        <end position="749"/>
    </location>
</feature>
<name>A0A200R881_MACCD</name>
<dbReference type="Proteomes" id="UP000195402">
    <property type="component" value="Unassembled WGS sequence"/>
</dbReference>
<feature type="region of interest" description="Disordered" evidence="1">
    <location>
        <begin position="276"/>
        <end position="306"/>
    </location>
</feature>
<feature type="compositionally biased region" description="Basic and acidic residues" evidence="1">
    <location>
        <begin position="710"/>
        <end position="723"/>
    </location>
</feature>
<dbReference type="AlphaFoldDB" id="A0A200R881"/>
<feature type="compositionally biased region" description="Low complexity" evidence="1">
    <location>
        <begin position="696"/>
        <end position="709"/>
    </location>
</feature>
<proteinExistence type="predicted"/>
<dbReference type="PANTHER" id="PTHR36723:SF1">
    <property type="entry name" value="F22C12.19"/>
    <property type="match status" value="1"/>
</dbReference>
<gene>
    <name evidence="2" type="ORF">BVC80_8935g5</name>
</gene>
<dbReference type="OrthoDB" id="755659at2759"/>
<accession>A0A200R881</accession>
<comment type="caution">
    <text evidence="2">The sequence shown here is derived from an EMBL/GenBank/DDBJ whole genome shotgun (WGS) entry which is preliminary data.</text>
</comment>